<dbReference type="Gene3D" id="1.10.287.100">
    <property type="match status" value="1"/>
</dbReference>
<dbReference type="PROSITE" id="PS50949">
    <property type="entry name" value="HTH_GNTR"/>
    <property type="match status" value="1"/>
</dbReference>
<accession>A0AAJ1I9Q3</accession>
<gene>
    <name evidence="5" type="ORF">PQJ61_00850</name>
</gene>
<protein>
    <submittedName>
        <fullName evidence="5">GntR family transcriptional regulator</fullName>
    </submittedName>
</protein>
<evidence type="ECO:0000256" key="3">
    <source>
        <dbReference type="ARBA" id="ARBA00023163"/>
    </source>
</evidence>
<keyword evidence="2" id="KW-0238">DNA-binding</keyword>
<dbReference type="AlphaFoldDB" id="A0AAJ1I9Q3"/>
<dbReference type="EMBL" id="JAQQAL010000005">
    <property type="protein sequence ID" value="MDC7225292.1"/>
    <property type="molecule type" value="Genomic_DNA"/>
</dbReference>
<dbReference type="InterPro" id="IPR000524">
    <property type="entry name" value="Tscrpt_reg_HTH_GntR"/>
</dbReference>
<reference evidence="5 6" key="1">
    <citation type="submission" date="2022-12" db="EMBL/GenBank/DDBJ databases">
        <title>Metagenome assembled genome from gulf of manar.</title>
        <authorList>
            <person name="Kohli P."/>
            <person name="Pk S."/>
            <person name="Venkata Ramana C."/>
            <person name="Sasikala C."/>
        </authorList>
    </citation>
    <scope>NUCLEOTIDE SEQUENCE [LARGE SCALE GENOMIC DNA]</scope>
    <source>
        <strain evidence="5">JB008</strain>
    </source>
</reference>
<dbReference type="SMART" id="SM00345">
    <property type="entry name" value="HTH_GNTR"/>
    <property type="match status" value="1"/>
</dbReference>
<dbReference type="InterPro" id="IPR036388">
    <property type="entry name" value="WH-like_DNA-bd_sf"/>
</dbReference>
<dbReference type="GO" id="GO:0003677">
    <property type="term" value="F:DNA binding"/>
    <property type="evidence" value="ECO:0007669"/>
    <property type="project" value="UniProtKB-KW"/>
</dbReference>
<evidence type="ECO:0000313" key="6">
    <source>
        <dbReference type="Proteomes" id="UP001221217"/>
    </source>
</evidence>
<comment type="caution">
    <text evidence="5">The sequence shown here is derived from an EMBL/GenBank/DDBJ whole genome shotgun (WGS) entry which is preliminary data.</text>
</comment>
<keyword evidence="1" id="KW-0805">Transcription regulation</keyword>
<evidence type="ECO:0000256" key="1">
    <source>
        <dbReference type="ARBA" id="ARBA00023015"/>
    </source>
</evidence>
<dbReference type="SUPFAM" id="SSF46785">
    <property type="entry name" value="Winged helix' DNA-binding domain"/>
    <property type="match status" value="1"/>
</dbReference>
<dbReference type="Pfam" id="PF00392">
    <property type="entry name" value="GntR"/>
    <property type="match status" value="1"/>
</dbReference>
<dbReference type="PANTHER" id="PTHR38445:SF10">
    <property type="entry name" value="GNTR-FAMILY TRANSCRIPTIONAL REGULATOR"/>
    <property type="match status" value="1"/>
</dbReference>
<sequence length="123" mass="14493">MEFKDGKAIYLQIADYISENILQGKWKGGDRIASVREFAVDIEVNPNTVMRAYSYLQDEGIIYNKRGIGYFVGEDSMEKVMTLKKEDFISKELPYFFRILDMLNIDFDGLKAMYDEYRRERSL</sequence>
<evidence type="ECO:0000313" key="5">
    <source>
        <dbReference type="EMBL" id="MDC7225292.1"/>
    </source>
</evidence>
<dbReference type="InterPro" id="IPR036390">
    <property type="entry name" value="WH_DNA-bd_sf"/>
</dbReference>
<dbReference type="Proteomes" id="UP001221217">
    <property type="component" value="Unassembled WGS sequence"/>
</dbReference>
<dbReference type="CDD" id="cd07377">
    <property type="entry name" value="WHTH_GntR"/>
    <property type="match status" value="1"/>
</dbReference>
<dbReference type="Gene3D" id="1.10.10.10">
    <property type="entry name" value="Winged helix-like DNA-binding domain superfamily/Winged helix DNA-binding domain"/>
    <property type="match status" value="1"/>
</dbReference>
<name>A0AAJ1I9Q3_9SPIO</name>
<feature type="domain" description="HTH gntR-type" evidence="4">
    <location>
        <begin position="7"/>
        <end position="75"/>
    </location>
</feature>
<dbReference type="PANTHER" id="PTHR38445">
    <property type="entry name" value="HTH-TYPE TRANSCRIPTIONAL REPRESSOR YTRA"/>
    <property type="match status" value="1"/>
</dbReference>
<keyword evidence="3" id="KW-0804">Transcription</keyword>
<dbReference type="GO" id="GO:0003700">
    <property type="term" value="F:DNA-binding transcription factor activity"/>
    <property type="evidence" value="ECO:0007669"/>
    <property type="project" value="InterPro"/>
</dbReference>
<proteinExistence type="predicted"/>
<evidence type="ECO:0000256" key="2">
    <source>
        <dbReference type="ARBA" id="ARBA00023125"/>
    </source>
</evidence>
<organism evidence="5 6">
    <name type="scientific">Candidatus Thalassospirochaeta sargassi</name>
    <dbReference type="NCBI Taxonomy" id="3119039"/>
    <lineage>
        <taxon>Bacteria</taxon>
        <taxon>Pseudomonadati</taxon>
        <taxon>Spirochaetota</taxon>
        <taxon>Spirochaetia</taxon>
        <taxon>Spirochaetales</taxon>
        <taxon>Spirochaetaceae</taxon>
        <taxon>Candidatus Thalassospirochaeta</taxon>
    </lineage>
</organism>
<evidence type="ECO:0000259" key="4">
    <source>
        <dbReference type="PROSITE" id="PS50949"/>
    </source>
</evidence>